<reference evidence="2 3" key="1">
    <citation type="submission" date="2018-03" db="EMBL/GenBank/DDBJ databases">
        <title>Cross-interface Injection: A General Nanoliter Liquid Handling Method Applied to Single Cells Genome Amplification Automated Nanoliter Liquid Handling Applied to Single Cell Multiple Displacement Amplification.</title>
        <authorList>
            <person name="Yun J."/>
            <person name="Xu P."/>
            <person name="Xu J."/>
            <person name="Dai X."/>
            <person name="Wang Y."/>
            <person name="Zheng X."/>
            <person name="Cao C."/>
            <person name="Yi Q."/>
            <person name="Zhu Y."/>
            <person name="Wang L."/>
            <person name="Dong Z."/>
            <person name="Huang Y."/>
            <person name="Huang L."/>
            <person name="Du W."/>
        </authorList>
    </citation>
    <scope>NUCLEOTIDE SEQUENCE [LARGE SCALE GENOMIC DNA]</scope>
    <source>
        <strain evidence="2 3">Z-D1-2</strain>
    </source>
</reference>
<feature type="non-terminal residue" evidence="2">
    <location>
        <position position="77"/>
    </location>
</feature>
<dbReference type="AlphaFoldDB" id="A0A2T4DRU0"/>
<evidence type="ECO:0000256" key="1">
    <source>
        <dbReference type="SAM" id="SignalP"/>
    </source>
</evidence>
<protein>
    <submittedName>
        <fullName evidence="2">Uncharacterized protein</fullName>
    </submittedName>
</protein>
<proteinExistence type="predicted"/>
<feature type="chain" id="PRO_5015611162" evidence="1">
    <location>
        <begin position="27"/>
        <end position="77"/>
    </location>
</feature>
<feature type="signal peptide" evidence="1">
    <location>
        <begin position="1"/>
        <end position="26"/>
    </location>
</feature>
<gene>
    <name evidence="2" type="ORF">C9994_07020</name>
</gene>
<dbReference type="Proteomes" id="UP000240608">
    <property type="component" value="Unassembled WGS sequence"/>
</dbReference>
<sequence length="77" mass="8830">MNTKKLILKIWMIGTLMFFASFVVNAQVPQNNQSAVKADFKDEEIEKFVEVNTVVIEVQKKAQDEAMVIIKENDLDL</sequence>
<organism evidence="2 3">
    <name type="scientific">Marivirga lumbricoides</name>
    <dbReference type="NCBI Taxonomy" id="1046115"/>
    <lineage>
        <taxon>Bacteria</taxon>
        <taxon>Pseudomonadati</taxon>
        <taxon>Bacteroidota</taxon>
        <taxon>Cytophagia</taxon>
        <taxon>Cytophagales</taxon>
        <taxon>Marivirgaceae</taxon>
        <taxon>Marivirga</taxon>
    </lineage>
</organism>
<evidence type="ECO:0000313" key="2">
    <source>
        <dbReference type="EMBL" id="PTB96533.1"/>
    </source>
</evidence>
<accession>A0A2T4DRU0</accession>
<comment type="caution">
    <text evidence="2">The sequence shown here is derived from an EMBL/GenBank/DDBJ whole genome shotgun (WGS) entry which is preliminary data.</text>
</comment>
<evidence type="ECO:0000313" key="3">
    <source>
        <dbReference type="Proteomes" id="UP000240608"/>
    </source>
</evidence>
<keyword evidence="1" id="KW-0732">Signal</keyword>
<name>A0A2T4DRU0_9BACT</name>
<dbReference type="EMBL" id="PYVU01000047">
    <property type="protein sequence ID" value="PTB96533.1"/>
    <property type="molecule type" value="Genomic_DNA"/>
</dbReference>